<evidence type="ECO:0000313" key="1">
    <source>
        <dbReference type="EMBL" id="KAI4862774.1"/>
    </source>
</evidence>
<protein>
    <submittedName>
        <fullName evidence="1">Uncharacterized protein</fullName>
    </submittedName>
</protein>
<sequence length="243" mass="28207">MENSKPTLHYLQNPGSQQCLWLLEELGIEYDLVFYKREKGRAPDALKETHPLGKAPQLATASGRVIAERSAIAFYLIETYDGEGRFKVPTPELDLDWNSKDNAKFREEQLLSLAQTAINQYLSMKVTVTVFANHAPFFIRPFLQGLRWGLDKIYLDAEIDNSFKVLDAELEGREYFNGTKHPTRLDFVMQWYVDFAAQGCQVDLSLYPRVKAWFERCISRDAWKRSLEKGNGYDLEFWKMKMA</sequence>
<proteinExistence type="predicted"/>
<gene>
    <name evidence="1" type="ORF">F4820DRAFT_472132</name>
</gene>
<name>A0ACB9YTU4_9PEZI</name>
<reference evidence="1 2" key="1">
    <citation type="journal article" date="2022" name="New Phytol.">
        <title>Ecological generalism drives hyperdiversity of secondary metabolite gene clusters in xylarialean endophytes.</title>
        <authorList>
            <person name="Franco M.E.E."/>
            <person name="Wisecaver J.H."/>
            <person name="Arnold A.E."/>
            <person name="Ju Y.M."/>
            <person name="Slot J.C."/>
            <person name="Ahrendt S."/>
            <person name="Moore L.P."/>
            <person name="Eastman K.E."/>
            <person name="Scott K."/>
            <person name="Konkel Z."/>
            <person name="Mondo S.J."/>
            <person name="Kuo A."/>
            <person name="Hayes R.D."/>
            <person name="Haridas S."/>
            <person name="Andreopoulos B."/>
            <person name="Riley R."/>
            <person name="LaButti K."/>
            <person name="Pangilinan J."/>
            <person name="Lipzen A."/>
            <person name="Amirebrahimi M."/>
            <person name="Yan J."/>
            <person name="Adam C."/>
            <person name="Keymanesh K."/>
            <person name="Ng V."/>
            <person name="Louie K."/>
            <person name="Northen T."/>
            <person name="Drula E."/>
            <person name="Henrissat B."/>
            <person name="Hsieh H.M."/>
            <person name="Youens-Clark K."/>
            <person name="Lutzoni F."/>
            <person name="Miadlikowska J."/>
            <person name="Eastwood D.C."/>
            <person name="Hamelin R.C."/>
            <person name="Grigoriev I.V."/>
            <person name="U'Ren J.M."/>
        </authorList>
    </citation>
    <scope>NUCLEOTIDE SEQUENCE [LARGE SCALE GENOMIC DNA]</scope>
    <source>
        <strain evidence="1 2">CBS 119005</strain>
    </source>
</reference>
<organism evidence="1 2">
    <name type="scientific">Hypoxylon rubiginosum</name>
    <dbReference type="NCBI Taxonomy" id="110542"/>
    <lineage>
        <taxon>Eukaryota</taxon>
        <taxon>Fungi</taxon>
        <taxon>Dikarya</taxon>
        <taxon>Ascomycota</taxon>
        <taxon>Pezizomycotina</taxon>
        <taxon>Sordariomycetes</taxon>
        <taxon>Xylariomycetidae</taxon>
        <taxon>Xylariales</taxon>
        <taxon>Hypoxylaceae</taxon>
        <taxon>Hypoxylon</taxon>
    </lineage>
</organism>
<dbReference type="Proteomes" id="UP001497700">
    <property type="component" value="Unassembled WGS sequence"/>
</dbReference>
<evidence type="ECO:0000313" key="2">
    <source>
        <dbReference type="Proteomes" id="UP001497700"/>
    </source>
</evidence>
<accession>A0ACB9YTU4</accession>
<dbReference type="EMBL" id="MU393519">
    <property type="protein sequence ID" value="KAI4862774.1"/>
    <property type="molecule type" value="Genomic_DNA"/>
</dbReference>
<keyword evidence="2" id="KW-1185">Reference proteome</keyword>
<comment type="caution">
    <text evidence="1">The sequence shown here is derived from an EMBL/GenBank/DDBJ whole genome shotgun (WGS) entry which is preliminary data.</text>
</comment>